<comment type="caution">
    <text evidence="1">The sequence shown here is derived from an EMBL/GenBank/DDBJ whole genome shotgun (WGS) entry which is preliminary data.</text>
</comment>
<proteinExistence type="predicted"/>
<keyword evidence="2" id="KW-1185">Reference proteome</keyword>
<dbReference type="AlphaFoldDB" id="A0A7W9IL74"/>
<evidence type="ECO:0000313" key="2">
    <source>
        <dbReference type="Proteomes" id="UP000540685"/>
    </source>
</evidence>
<dbReference type="Proteomes" id="UP000540685">
    <property type="component" value="Unassembled WGS sequence"/>
</dbReference>
<sequence length="111" mass="11847">MRGTTGQEVAVRIADRVVLARPAAELRAGDGLLLRRDEGMPFGLVVLRAENWRPEGDPAVLVWSRVVELHAPSGREGVYSIALCCEVMAAGSLAVTVLSDALVVTDPRSPL</sequence>
<organism evidence="1 2">
    <name type="scientific">Streptosporangium becharense</name>
    <dbReference type="NCBI Taxonomy" id="1816182"/>
    <lineage>
        <taxon>Bacteria</taxon>
        <taxon>Bacillati</taxon>
        <taxon>Actinomycetota</taxon>
        <taxon>Actinomycetes</taxon>
        <taxon>Streptosporangiales</taxon>
        <taxon>Streptosporangiaceae</taxon>
        <taxon>Streptosporangium</taxon>
    </lineage>
</organism>
<dbReference type="RefSeq" id="WP_184544347.1">
    <property type="nucleotide sequence ID" value="NZ_JACHMP010000001.1"/>
</dbReference>
<name>A0A7W9IL74_9ACTN</name>
<reference evidence="1 2" key="1">
    <citation type="submission" date="2020-08" db="EMBL/GenBank/DDBJ databases">
        <title>Sequencing the genomes of 1000 actinobacteria strains.</title>
        <authorList>
            <person name="Klenk H.-P."/>
        </authorList>
    </citation>
    <scope>NUCLEOTIDE SEQUENCE [LARGE SCALE GENOMIC DNA]</scope>
    <source>
        <strain evidence="1 2">DSM 46887</strain>
    </source>
</reference>
<protein>
    <submittedName>
        <fullName evidence="1">Uncharacterized protein</fullName>
    </submittedName>
</protein>
<gene>
    <name evidence="1" type="ORF">F4562_005206</name>
</gene>
<accession>A0A7W9IL74</accession>
<evidence type="ECO:0000313" key="1">
    <source>
        <dbReference type="EMBL" id="MBB5822144.1"/>
    </source>
</evidence>
<dbReference type="EMBL" id="JACHMP010000001">
    <property type="protein sequence ID" value="MBB5822144.1"/>
    <property type="molecule type" value="Genomic_DNA"/>
</dbReference>